<comment type="caution">
    <text evidence="1">The sequence shown here is derived from an EMBL/GenBank/DDBJ whole genome shotgun (WGS) entry which is preliminary data.</text>
</comment>
<name>A0A9P7XY48_9FUNG</name>
<dbReference type="InterPro" id="IPR032675">
    <property type="entry name" value="LRR_dom_sf"/>
</dbReference>
<evidence type="ECO:0000313" key="1">
    <source>
        <dbReference type="EMBL" id="KAG9069510.1"/>
    </source>
</evidence>
<dbReference type="Proteomes" id="UP000707451">
    <property type="component" value="Unassembled WGS sequence"/>
</dbReference>
<dbReference type="EMBL" id="JAHRHY010000005">
    <property type="protein sequence ID" value="KAG9069510.1"/>
    <property type="molecule type" value="Genomic_DNA"/>
</dbReference>
<protein>
    <submittedName>
        <fullName evidence="1">Uncharacterized protein</fullName>
    </submittedName>
</protein>
<gene>
    <name evidence="1" type="ORF">KI688_010413</name>
</gene>
<accession>A0A9P7XY48</accession>
<dbReference type="Gene3D" id="3.80.10.10">
    <property type="entry name" value="Ribonuclease Inhibitor"/>
    <property type="match status" value="1"/>
</dbReference>
<reference evidence="1" key="1">
    <citation type="submission" date="2021-06" db="EMBL/GenBank/DDBJ databases">
        <title>Genome Sequence of Mortierella hyaline Strain SCG-10, a Cold-Adapted, Nitrate-Reducing Fungus Isolated from Soil in Minnesota, USA.</title>
        <authorList>
            <person name="Aldossari N."/>
        </authorList>
    </citation>
    <scope>NUCLEOTIDE SEQUENCE</scope>
    <source>
        <strain evidence="1">SCG-10</strain>
    </source>
</reference>
<evidence type="ECO:0000313" key="2">
    <source>
        <dbReference type="Proteomes" id="UP000707451"/>
    </source>
</evidence>
<dbReference type="SUPFAM" id="SSF52047">
    <property type="entry name" value="RNI-like"/>
    <property type="match status" value="1"/>
</dbReference>
<organism evidence="1 2">
    <name type="scientific">Linnemannia hyalina</name>
    <dbReference type="NCBI Taxonomy" id="64524"/>
    <lineage>
        <taxon>Eukaryota</taxon>
        <taxon>Fungi</taxon>
        <taxon>Fungi incertae sedis</taxon>
        <taxon>Mucoromycota</taxon>
        <taxon>Mortierellomycotina</taxon>
        <taxon>Mortierellomycetes</taxon>
        <taxon>Mortierellales</taxon>
        <taxon>Mortierellaceae</taxon>
        <taxon>Linnemannia</taxon>
    </lineage>
</organism>
<dbReference type="OrthoDB" id="2423977at2759"/>
<sequence>MSSTFPLPQECLEAIIRTLACFLGMGSVATMLRVNKYVCSITLPVLYGLGPISVLNKNYRKGSPGFKRRQKLIATLLLGVPKIRITELLRVTFLQDSIDDQDHSPAPYAPYHSFATAISLSNCNDAFDGDLRQIDEFRDDYFSQDDDSPPSQRLLDFVKDHRLLRRDLTWALCSDVERLRFLEIPVSDIDRYLPLIDQLKALTKVRFELNRWLFPTNVDLDELTPEQRTILSHQRDERKQHLDQMVLFVQGHRRHHGSVLQAATCSGEYPLLAEKCPDEYAEQLTRLLPPLLDPQALGSNNWNQFTTKVKETNLLAVKSITPPQGQPGALSLPRLLEQSPFLHRCRSLESIQLKSFTDDVFQWAVDERRQHDADISAGCTPQRPLIPLQNATVNNERPTDGRLINDIGYSFGETLQYLDVRPLTFGWGLADIIPDSVECSVGGRPPWSCWHAPLLSRLFVNAYHNSLRIHPRLFAQCPQLKFIELADRRQVYSSSDITRYEPADLGQLMTLTLQGSPAISFHPGILRNTPELSSLTLTMADKPSFIPPMAELEEPREELEDDSVELTPTAIGTTPSPPGRSIWTWDWDLPKLTDLELTSEFAYRFQFKLLRSTPSLERFLVDIRSLSGQHKRTVRVKDLLQNTQDSTAADDTHDEGDDEALDLLQLQYIHLPNLSDFSLIGNWTLGRRILTILCRKVLPNSRNLTLRRCSGFGLHDLVKTTLKHLPKLQSATASCEVTPESASQVGLVIEYDGRGTGDGVCCRLVDRSPEDATEDATDKAIIDCYFY</sequence>
<keyword evidence="2" id="KW-1185">Reference proteome</keyword>
<dbReference type="AlphaFoldDB" id="A0A9P7XY48"/>
<proteinExistence type="predicted"/>